<name>A0A445L681_GLYSO</name>
<gene>
    <name evidence="1" type="ORF">D0Y65_005743</name>
</gene>
<keyword evidence="2" id="KW-1185">Reference proteome</keyword>
<dbReference type="AlphaFoldDB" id="A0A445L681"/>
<accession>A0A445L681</accession>
<comment type="caution">
    <text evidence="1">The sequence shown here is derived from an EMBL/GenBank/DDBJ whole genome shotgun (WGS) entry which is preliminary data.</text>
</comment>
<dbReference type="Proteomes" id="UP000289340">
    <property type="component" value="Chromosome 3"/>
</dbReference>
<sequence>MTTITRIVNLIWVRMSEVGSCGGGGVRSSSPDEPEWGGISSEELNEALFAETALFGEISNHSSHNISSLPNLQHHPEQNVDPKAQCLSTSMSQLLNDSRLLKQQQELRKMLYKKEVRLSKEPPLSDEVITIVV</sequence>
<evidence type="ECO:0000313" key="1">
    <source>
        <dbReference type="EMBL" id="RZC18638.1"/>
    </source>
</evidence>
<reference evidence="1 2" key="1">
    <citation type="submission" date="2018-09" db="EMBL/GenBank/DDBJ databases">
        <title>A high-quality reference genome of wild soybean provides a powerful tool to mine soybean genomes.</title>
        <authorList>
            <person name="Xie M."/>
            <person name="Chung C.Y.L."/>
            <person name="Li M.-W."/>
            <person name="Wong F.-L."/>
            <person name="Chan T.-F."/>
            <person name="Lam H.-M."/>
        </authorList>
    </citation>
    <scope>NUCLEOTIDE SEQUENCE [LARGE SCALE GENOMIC DNA]</scope>
    <source>
        <strain evidence="2">cv. W05</strain>
        <tissue evidence="1">Hypocotyl of etiolated seedlings</tissue>
    </source>
</reference>
<organism evidence="1 2">
    <name type="scientific">Glycine soja</name>
    <name type="common">Wild soybean</name>
    <dbReference type="NCBI Taxonomy" id="3848"/>
    <lineage>
        <taxon>Eukaryota</taxon>
        <taxon>Viridiplantae</taxon>
        <taxon>Streptophyta</taxon>
        <taxon>Embryophyta</taxon>
        <taxon>Tracheophyta</taxon>
        <taxon>Spermatophyta</taxon>
        <taxon>Magnoliopsida</taxon>
        <taxon>eudicotyledons</taxon>
        <taxon>Gunneridae</taxon>
        <taxon>Pentapetalae</taxon>
        <taxon>rosids</taxon>
        <taxon>fabids</taxon>
        <taxon>Fabales</taxon>
        <taxon>Fabaceae</taxon>
        <taxon>Papilionoideae</taxon>
        <taxon>50 kb inversion clade</taxon>
        <taxon>NPAAA clade</taxon>
        <taxon>indigoferoid/millettioid clade</taxon>
        <taxon>Phaseoleae</taxon>
        <taxon>Glycine</taxon>
        <taxon>Glycine subgen. Soja</taxon>
    </lineage>
</organism>
<dbReference type="EMBL" id="QZWG01000003">
    <property type="protein sequence ID" value="RZC18638.1"/>
    <property type="molecule type" value="Genomic_DNA"/>
</dbReference>
<dbReference type="EMBL" id="QZWG01000003">
    <property type="protein sequence ID" value="RZC18639.1"/>
    <property type="molecule type" value="Genomic_DNA"/>
</dbReference>
<proteinExistence type="predicted"/>
<protein>
    <submittedName>
        <fullName evidence="1">Uncharacterized protein</fullName>
    </submittedName>
</protein>
<evidence type="ECO:0000313" key="2">
    <source>
        <dbReference type="Proteomes" id="UP000289340"/>
    </source>
</evidence>